<feature type="region of interest" description="Disordered" evidence="1">
    <location>
        <begin position="108"/>
        <end position="129"/>
    </location>
</feature>
<feature type="signal peptide" evidence="2">
    <location>
        <begin position="1"/>
        <end position="25"/>
    </location>
</feature>
<evidence type="ECO:0000313" key="3">
    <source>
        <dbReference type="EMBL" id="WZL62559.1"/>
    </source>
</evidence>
<evidence type="ECO:0000256" key="1">
    <source>
        <dbReference type="SAM" id="MobiDB-lite"/>
    </source>
</evidence>
<evidence type="ECO:0000256" key="2">
    <source>
        <dbReference type="SAM" id="SignalP"/>
    </source>
</evidence>
<protein>
    <submittedName>
        <fullName evidence="3">Short neuropeptide F</fullName>
    </submittedName>
</protein>
<reference evidence="3" key="1">
    <citation type="submission" date="2024-04" db="EMBL/GenBank/DDBJ databases">
        <title>Differential expression of sNPF in male and female eyestalks leading to sex dimorphism of AMPs expression in intestine mediated by sNPF-FOXO-AMPs in Procambarus clarkii.</title>
        <authorList>
            <person name="Zhneg L."/>
            <person name="Ren q."/>
        </authorList>
    </citation>
    <scope>NUCLEOTIDE SEQUENCE</scope>
</reference>
<dbReference type="GO" id="GO:0007218">
    <property type="term" value="P:neuropeptide signaling pathway"/>
    <property type="evidence" value="ECO:0007669"/>
    <property type="project" value="UniProtKB-KW"/>
</dbReference>
<proteinExistence type="evidence at transcript level"/>
<accession>A0AAN0N6J7</accession>
<feature type="chain" id="PRO_5042838668" evidence="2">
    <location>
        <begin position="26"/>
        <end position="129"/>
    </location>
</feature>
<name>A0AAN0N6J7_PROCL</name>
<dbReference type="AlphaFoldDB" id="A0AAN0N6J7"/>
<keyword evidence="2" id="KW-0732">Signal</keyword>
<organism evidence="3">
    <name type="scientific">Procambarus clarkii</name>
    <name type="common">Red swamp crayfish</name>
    <dbReference type="NCBI Taxonomy" id="6728"/>
    <lineage>
        <taxon>Eukaryota</taxon>
        <taxon>Metazoa</taxon>
        <taxon>Ecdysozoa</taxon>
        <taxon>Arthropoda</taxon>
        <taxon>Crustacea</taxon>
        <taxon>Multicrustacea</taxon>
        <taxon>Malacostraca</taxon>
        <taxon>Eumalacostraca</taxon>
        <taxon>Eucarida</taxon>
        <taxon>Decapoda</taxon>
        <taxon>Pleocyemata</taxon>
        <taxon>Astacidea</taxon>
        <taxon>Astacoidea</taxon>
        <taxon>Cambaridae</taxon>
        <taxon>Procambarus</taxon>
    </lineage>
</organism>
<feature type="compositionally biased region" description="Polar residues" evidence="1">
    <location>
        <begin position="116"/>
        <end position="129"/>
    </location>
</feature>
<sequence>MGVSAVKCWVTLLCCCVLLSQLTSAGPAPSDYDTVNEVYSWLSEHGLDRRAPPSMRLRFGKRDMGWQVAQRSMPSLRLRFGKRTVDQEEPLYDHDLVRKDSRTPALRLRFGKRDSSYGQEEQDVASQEQ</sequence>
<dbReference type="EMBL" id="PP680772">
    <property type="protein sequence ID" value="WZL62559.1"/>
    <property type="molecule type" value="mRNA"/>
</dbReference>
<keyword evidence="3" id="KW-0527">Neuropeptide</keyword>